<proteinExistence type="predicted"/>
<evidence type="ECO:0000313" key="2">
    <source>
        <dbReference type="Proteomes" id="UP000786811"/>
    </source>
</evidence>
<gene>
    <name evidence="1" type="ORF">HICCMSTLAB_LOCUS477</name>
</gene>
<dbReference type="OrthoDB" id="6613779at2759"/>
<dbReference type="AlphaFoldDB" id="A0A8J2EAJ4"/>
<dbReference type="EMBL" id="CAJNRD030001114">
    <property type="protein sequence ID" value="CAG5073534.1"/>
    <property type="molecule type" value="Genomic_DNA"/>
</dbReference>
<protein>
    <submittedName>
        <fullName evidence="1">Uncharacterized protein</fullName>
    </submittedName>
</protein>
<keyword evidence="2" id="KW-1185">Reference proteome</keyword>
<organism evidence="1 2">
    <name type="scientific">Cotesia congregata</name>
    <name type="common">Parasitoid wasp</name>
    <name type="synonym">Apanteles congregatus</name>
    <dbReference type="NCBI Taxonomy" id="51543"/>
    <lineage>
        <taxon>Eukaryota</taxon>
        <taxon>Metazoa</taxon>
        <taxon>Ecdysozoa</taxon>
        <taxon>Arthropoda</taxon>
        <taxon>Hexapoda</taxon>
        <taxon>Insecta</taxon>
        <taxon>Pterygota</taxon>
        <taxon>Neoptera</taxon>
        <taxon>Endopterygota</taxon>
        <taxon>Hymenoptera</taxon>
        <taxon>Apocrita</taxon>
        <taxon>Ichneumonoidea</taxon>
        <taxon>Braconidae</taxon>
        <taxon>Microgastrinae</taxon>
        <taxon>Cotesia</taxon>
    </lineage>
</organism>
<name>A0A8J2EAJ4_COTCN</name>
<comment type="caution">
    <text evidence="1">The sequence shown here is derived from an EMBL/GenBank/DDBJ whole genome shotgun (WGS) entry which is preliminary data.</text>
</comment>
<evidence type="ECO:0000313" key="1">
    <source>
        <dbReference type="EMBL" id="CAG5073534.1"/>
    </source>
</evidence>
<accession>A0A8J2EAJ4</accession>
<reference evidence="1" key="1">
    <citation type="submission" date="2021-04" db="EMBL/GenBank/DDBJ databases">
        <authorList>
            <person name="Chebbi M.A.C M."/>
        </authorList>
    </citation>
    <scope>NUCLEOTIDE SEQUENCE</scope>
</reference>
<dbReference type="Proteomes" id="UP000786811">
    <property type="component" value="Unassembled WGS sequence"/>
</dbReference>
<sequence>MEVYNLVKKKAEETHGETFKEFFAYFESSWLLKIKPQSFTVYGMLSDRTNNHQESFHRDMNKLVAAHSHTNVFINGLKKVFEKSRRIKAQIEIGTYCTREAKKKTEESNQEIHSFWRELDAKMITGITIEYMVDKLENFYMTDYLDDSTDEDVSSEEE</sequence>